<sequence length="65" mass="7818">MNKTLPTELTLVDDDTIDRHNLQRQVRFSEHWIGELKVEATKHSLIAKNAFKRLIRELRKARWSY</sequence>
<dbReference type="SUPFAM" id="SSF69572">
    <property type="entry name" value="Activating enzymes of the ubiquitin-like proteins"/>
    <property type="match status" value="1"/>
</dbReference>
<proteinExistence type="predicted"/>
<evidence type="ECO:0000259" key="1">
    <source>
        <dbReference type="Pfam" id="PF00899"/>
    </source>
</evidence>
<dbReference type="Gene3D" id="3.40.50.720">
    <property type="entry name" value="NAD(P)-binding Rossmann-like Domain"/>
    <property type="match status" value="1"/>
</dbReference>
<dbReference type="InterPro" id="IPR000594">
    <property type="entry name" value="ThiF_NAD_FAD-bd"/>
</dbReference>
<comment type="caution">
    <text evidence="2">The sequence shown here is derived from an EMBL/GenBank/DDBJ whole genome shotgun (WGS) entry which is preliminary data.</text>
</comment>
<reference evidence="3" key="1">
    <citation type="submission" date="2017-01" db="EMBL/GenBank/DDBJ databases">
        <title>Draft genome of the species Salinivibrio costicola subsp. alcaliphilus.</title>
        <authorList>
            <person name="Lopez-Hermoso C."/>
            <person name="De La Haba R."/>
            <person name="Sanchez-Porro C."/>
            <person name="Ventosa A."/>
        </authorList>
    </citation>
    <scope>NUCLEOTIDE SEQUENCE [LARGE SCALE GENOMIC DNA]</scope>
    <source>
        <strain evidence="3">CBH448</strain>
    </source>
</reference>
<accession>A0ABX3KP88</accession>
<name>A0ABX3KP88_SALCS</name>
<dbReference type="InterPro" id="IPR035985">
    <property type="entry name" value="Ubiquitin-activating_enz"/>
</dbReference>
<feature type="domain" description="THIF-type NAD/FAD binding fold" evidence="1">
    <location>
        <begin position="8"/>
        <end position="48"/>
    </location>
</feature>
<gene>
    <name evidence="2" type="ORF">BZJ21_11285</name>
</gene>
<protein>
    <recommendedName>
        <fullName evidence="1">THIF-type NAD/FAD binding fold domain-containing protein</fullName>
    </recommendedName>
</protein>
<dbReference type="EMBL" id="MUFR01000032">
    <property type="protein sequence ID" value="OOF33344.1"/>
    <property type="molecule type" value="Genomic_DNA"/>
</dbReference>
<organism evidence="2 3">
    <name type="scientific">Salinivibrio costicola subsp. alcaliphilus</name>
    <dbReference type="NCBI Taxonomy" id="272773"/>
    <lineage>
        <taxon>Bacteria</taxon>
        <taxon>Pseudomonadati</taxon>
        <taxon>Pseudomonadota</taxon>
        <taxon>Gammaproteobacteria</taxon>
        <taxon>Vibrionales</taxon>
        <taxon>Vibrionaceae</taxon>
        <taxon>Salinivibrio</taxon>
    </lineage>
</organism>
<evidence type="ECO:0000313" key="2">
    <source>
        <dbReference type="EMBL" id="OOF33344.1"/>
    </source>
</evidence>
<dbReference type="Proteomes" id="UP000189431">
    <property type="component" value="Unassembled WGS sequence"/>
</dbReference>
<dbReference type="Pfam" id="PF00899">
    <property type="entry name" value="ThiF"/>
    <property type="match status" value="1"/>
</dbReference>
<evidence type="ECO:0000313" key="3">
    <source>
        <dbReference type="Proteomes" id="UP000189431"/>
    </source>
</evidence>
<keyword evidence="3" id="KW-1185">Reference proteome</keyword>